<proteinExistence type="predicted"/>
<accession>A0ACC2JC59</accession>
<evidence type="ECO:0000313" key="1">
    <source>
        <dbReference type="EMBL" id="KAJ8125088.1"/>
    </source>
</evidence>
<comment type="caution">
    <text evidence="1">The sequence shown here is derived from an EMBL/GenBank/DDBJ whole genome shotgun (WGS) entry which is preliminary data.</text>
</comment>
<name>A0ACC2JC59_9PEZI</name>
<keyword evidence="2" id="KW-1185">Reference proteome</keyword>
<sequence>MSTRYTGRDCHTGPVGVFLVEATLDDATFLLFELLGPTHLTAISRAASRAIIEIYGEVRGASSSTIHLPTRRRPNLKEGQGGHEDPVSCIAQFLHVGRIVAILETVGWNKLSDG</sequence>
<organism evidence="1 2">
    <name type="scientific">Lasiodiplodia mahajangana</name>
    <dbReference type="NCBI Taxonomy" id="1108764"/>
    <lineage>
        <taxon>Eukaryota</taxon>
        <taxon>Fungi</taxon>
        <taxon>Dikarya</taxon>
        <taxon>Ascomycota</taxon>
        <taxon>Pezizomycotina</taxon>
        <taxon>Dothideomycetes</taxon>
        <taxon>Dothideomycetes incertae sedis</taxon>
        <taxon>Botryosphaeriales</taxon>
        <taxon>Botryosphaeriaceae</taxon>
        <taxon>Lasiodiplodia</taxon>
    </lineage>
</organism>
<evidence type="ECO:0000313" key="2">
    <source>
        <dbReference type="Proteomes" id="UP001153332"/>
    </source>
</evidence>
<gene>
    <name evidence="1" type="ORF">O1611_g8554</name>
</gene>
<dbReference type="EMBL" id="JAPUUL010002573">
    <property type="protein sequence ID" value="KAJ8125088.1"/>
    <property type="molecule type" value="Genomic_DNA"/>
</dbReference>
<reference evidence="1" key="1">
    <citation type="submission" date="2022-12" db="EMBL/GenBank/DDBJ databases">
        <title>Genome Sequence of Lasiodiplodia mahajangana.</title>
        <authorList>
            <person name="Buettner E."/>
        </authorList>
    </citation>
    <scope>NUCLEOTIDE SEQUENCE</scope>
    <source>
        <strain evidence="1">VT137</strain>
    </source>
</reference>
<protein>
    <submittedName>
        <fullName evidence="1">Uncharacterized protein</fullName>
    </submittedName>
</protein>
<dbReference type="Proteomes" id="UP001153332">
    <property type="component" value="Unassembled WGS sequence"/>
</dbReference>